<dbReference type="PANTHER" id="PTHR37691">
    <property type="entry name" value="BLR3518 PROTEIN"/>
    <property type="match status" value="1"/>
</dbReference>
<reference evidence="2" key="1">
    <citation type="journal article" date="2014" name="Int. J. Syst. Evol. Microbiol.">
        <title>Complete genome sequence of Corynebacterium casei LMG S-19264T (=DSM 44701T), isolated from a smear-ripened cheese.</title>
        <authorList>
            <consortium name="US DOE Joint Genome Institute (JGI-PGF)"/>
            <person name="Walter F."/>
            <person name="Albersmeier A."/>
            <person name="Kalinowski J."/>
            <person name="Ruckert C."/>
        </authorList>
    </citation>
    <scope>NUCLEOTIDE SEQUENCE</scope>
    <source>
        <strain evidence="2">CGMCC 1.15880</strain>
    </source>
</reference>
<evidence type="ECO:0000256" key="1">
    <source>
        <dbReference type="SAM" id="SignalP"/>
    </source>
</evidence>
<evidence type="ECO:0008006" key="4">
    <source>
        <dbReference type="Google" id="ProtNLM"/>
    </source>
</evidence>
<reference evidence="2" key="2">
    <citation type="submission" date="2020-09" db="EMBL/GenBank/DDBJ databases">
        <authorList>
            <person name="Sun Q."/>
            <person name="Zhou Y."/>
        </authorList>
    </citation>
    <scope>NUCLEOTIDE SEQUENCE</scope>
    <source>
        <strain evidence="2">CGMCC 1.15880</strain>
    </source>
</reference>
<dbReference type="PANTHER" id="PTHR37691:SF1">
    <property type="entry name" value="BLR3518 PROTEIN"/>
    <property type="match status" value="1"/>
</dbReference>
<dbReference type="SUPFAM" id="SSF75169">
    <property type="entry name" value="DsrEFH-like"/>
    <property type="match status" value="1"/>
</dbReference>
<evidence type="ECO:0000313" key="2">
    <source>
        <dbReference type="EMBL" id="GGA25609.1"/>
    </source>
</evidence>
<organism evidence="2 3">
    <name type="scientific">Neptunicoccus cionae</name>
    <dbReference type="NCBI Taxonomy" id="2035344"/>
    <lineage>
        <taxon>Bacteria</taxon>
        <taxon>Pseudomonadati</taxon>
        <taxon>Pseudomonadota</taxon>
        <taxon>Alphaproteobacteria</taxon>
        <taxon>Rhodobacterales</taxon>
        <taxon>Paracoccaceae</taxon>
        <taxon>Neptunicoccus</taxon>
    </lineage>
</organism>
<feature type="chain" id="PRO_5037044010" description="Sulfur reduction protein DsrE" evidence="1">
    <location>
        <begin position="23"/>
        <end position="148"/>
    </location>
</feature>
<dbReference type="InterPro" id="IPR027396">
    <property type="entry name" value="DsrEFH-like"/>
</dbReference>
<dbReference type="Gene3D" id="3.40.1260.10">
    <property type="entry name" value="DsrEFH-like"/>
    <property type="match status" value="1"/>
</dbReference>
<keyword evidence="1" id="KW-0732">Signal</keyword>
<dbReference type="EMBL" id="BMKA01000004">
    <property type="protein sequence ID" value="GGA25609.1"/>
    <property type="molecule type" value="Genomic_DNA"/>
</dbReference>
<accession>A0A916R0V8</accession>
<feature type="signal peptide" evidence="1">
    <location>
        <begin position="1"/>
        <end position="22"/>
    </location>
</feature>
<dbReference type="RefSeq" id="WP_188676631.1">
    <property type="nucleotide sequence ID" value="NZ_BMKA01000004.1"/>
</dbReference>
<keyword evidence="3" id="KW-1185">Reference proteome</keyword>
<dbReference type="Proteomes" id="UP000628017">
    <property type="component" value="Unassembled WGS sequence"/>
</dbReference>
<comment type="caution">
    <text evidence="2">The sequence shown here is derived from an EMBL/GenBank/DDBJ whole genome shotgun (WGS) entry which is preliminary data.</text>
</comment>
<evidence type="ECO:0000313" key="3">
    <source>
        <dbReference type="Proteomes" id="UP000628017"/>
    </source>
</evidence>
<gene>
    <name evidence="2" type="ORF">GCM10011498_28140</name>
</gene>
<name>A0A916R0V8_9RHOB</name>
<dbReference type="AlphaFoldDB" id="A0A916R0V8"/>
<sequence length="148" mass="15997">MKFFKILTALIFATFTATASFAQDGLADHKLALQISDNNPQKMATVLNVAVNVTKYYESIGETVEVRIVAFNAGLHMLREDTSPVLDRLSSFGSSMPNVTFAACGNTIDAMTKKEGKATPIVSVAERVPAGVVDLMTLDENGWTIVRP</sequence>
<protein>
    <recommendedName>
        <fullName evidence="4">Sulfur reduction protein DsrE</fullName>
    </recommendedName>
</protein>
<proteinExistence type="predicted"/>